<dbReference type="EMBL" id="MN739324">
    <property type="protein sequence ID" value="QHS98806.1"/>
    <property type="molecule type" value="Genomic_DNA"/>
</dbReference>
<keyword evidence="2" id="KW-1133">Transmembrane helix</keyword>
<keyword evidence="2" id="KW-0472">Membrane</keyword>
<feature type="coiled-coil region" evidence="1">
    <location>
        <begin position="199"/>
        <end position="279"/>
    </location>
</feature>
<evidence type="ECO:0000313" key="3">
    <source>
        <dbReference type="EMBL" id="QHS98806.1"/>
    </source>
</evidence>
<evidence type="ECO:0000256" key="2">
    <source>
        <dbReference type="SAM" id="Phobius"/>
    </source>
</evidence>
<dbReference type="AlphaFoldDB" id="A0A6C0C360"/>
<keyword evidence="2" id="KW-0812">Transmembrane</keyword>
<feature type="transmembrane region" description="Helical" evidence="2">
    <location>
        <begin position="47"/>
        <end position="68"/>
    </location>
</feature>
<keyword evidence="1" id="KW-0175">Coiled coil</keyword>
<evidence type="ECO:0008006" key="4">
    <source>
        <dbReference type="Google" id="ProtNLM"/>
    </source>
</evidence>
<name>A0A6C0C360_9ZZZZ</name>
<evidence type="ECO:0000256" key="1">
    <source>
        <dbReference type="SAM" id="Coils"/>
    </source>
</evidence>
<organism evidence="3">
    <name type="scientific">viral metagenome</name>
    <dbReference type="NCBI Taxonomy" id="1070528"/>
    <lineage>
        <taxon>unclassified sequences</taxon>
        <taxon>metagenomes</taxon>
        <taxon>organismal metagenomes</taxon>
    </lineage>
</organism>
<proteinExistence type="predicted"/>
<feature type="transmembrane region" description="Helical" evidence="2">
    <location>
        <begin position="74"/>
        <end position="97"/>
    </location>
</feature>
<accession>A0A6C0C360</accession>
<dbReference type="NCBIfam" id="NF033632">
    <property type="entry name" value="SLATT_4"/>
    <property type="match status" value="1"/>
</dbReference>
<protein>
    <recommendedName>
        <fullName evidence="4">SMODS and SLOG-associating 2TM effector domain-containing protein</fullName>
    </recommendedName>
</protein>
<reference evidence="3" key="1">
    <citation type="journal article" date="2020" name="Nature">
        <title>Giant virus diversity and host interactions through global metagenomics.</title>
        <authorList>
            <person name="Schulz F."/>
            <person name="Roux S."/>
            <person name="Paez-Espino D."/>
            <person name="Jungbluth S."/>
            <person name="Walsh D.A."/>
            <person name="Denef V.J."/>
            <person name="McMahon K.D."/>
            <person name="Konstantinidis K.T."/>
            <person name="Eloe-Fadrosh E.A."/>
            <person name="Kyrpides N.C."/>
            <person name="Woyke T."/>
        </authorList>
    </citation>
    <scope>NUCLEOTIDE SEQUENCE</scope>
    <source>
        <strain evidence="3">GVMAG-M-3300020185-18</strain>
    </source>
</reference>
<sequence>MSENKVKSSDWHAQQEDILKDWSEQSSCYRWMHERSYQIYKKSNMRYSIPVIVISTITGTANFAQGSFPAGAQVWAPLIIGTLNLAAGLITTVAQFLRVSELLEGHRAASIAYAKLGRSIAVELSLPANERSMKGIEYIKQCRTDIDRLIEQSPSIPPEILSDFNRSILFVDKKNPVGETPEFSVPPILKLEAINVFRAEKHLEDLKNKEFELKEKERQYRNSIIEEENQRIQNIIEKHEKTKNDLMGNFDIQNKLKMIEDKENEIKKMDDKRNSLSISSITKRMTKFANILDADSSSDESEHSPKMFDMKNMGLDASVNLSSVEQPHLELSIRDISNNV</sequence>